<accession>A0AAE8XBG0</accession>
<evidence type="ECO:0000313" key="2">
    <source>
        <dbReference type="Proteomes" id="UP000828212"/>
    </source>
</evidence>
<name>A0AAE8XBG0_9CAUD</name>
<reference evidence="1" key="1">
    <citation type="submission" date="2021-08" db="EMBL/GenBank/DDBJ databases">
        <authorList>
            <person name="Lu L."/>
            <person name="Huang X."/>
            <person name="Zhang R."/>
            <person name="Jiao N."/>
        </authorList>
    </citation>
    <scope>NUCLEOTIDE SEQUENCE</scope>
</reference>
<organism evidence="1 2">
    <name type="scientific">Dinoroseobacter phage vB_DshP-R7L</name>
    <dbReference type="NCBI Taxonomy" id="2873349"/>
    <lineage>
        <taxon>Viruses</taxon>
        <taxon>Duplodnaviria</taxon>
        <taxon>Heunggongvirae</taxon>
        <taxon>Uroviricota</taxon>
        <taxon>Caudoviricetes</taxon>
        <taxon>Schitoviridae</taxon>
        <taxon>Rhodovirinae</taxon>
        <taxon>Gonggongvirus</taxon>
        <taxon>Gonggongvirus R7l</taxon>
    </lineage>
</organism>
<evidence type="ECO:0000313" key="1">
    <source>
        <dbReference type="EMBL" id="UAT28865.1"/>
    </source>
</evidence>
<protein>
    <submittedName>
        <fullName evidence="1">Uncharacterized protein</fullName>
    </submittedName>
</protein>
<sequence length="146" mass="17055">MEMSILSPKSDEYEPTDEDIKDHWAGEGHLVFKVMSYEPTAHWEKYEIEWLDYSGCVGGLQETLGIEYAVNEGILDTGKLHLGVTYTLHGITAHFTRGDGWTTDDDVDYYVESVTTEVVLHEWLYAWWWHFIGHRIRNWKNARSKT</sequence>
<gene>
    <name evidence="1" type="ORF">R7L_gp26</name>
</gene>
<proteinExistence type="predicted"/>
<keyword evidence="2" id="KW-1185">Reference proteome</keyword>
<dbReference type="EMBL" id="MZ773648">
    <property type="protein sequence ID" value="UAT28865.1"/>
    <property type="molecule type" value="Genomic_DNA"/>
</dbReference>
<dbReference type="Proteomes" id="UP000828212">
    <property type="component" value="Segment"/>
</dbReference>